<dbReference type="GO" id="GO:0016740">
    <property type="term" value="F:transferase activity"/>
    <property type="evidence" value="ECO:0007669"/>
    <property type="project" value="UniProtKB-KW"/>
</dbReference>
<dbReference type="SUPFAM" id="SSF81301">
    <property type="entry name" value="Nucleotidyltransferase"/>
    <property type="match status" value="1"/>
</dbReference>
<evidence type="ECO:0000313" key="2">
    <source>
        <dbReference type="EMBL" id="NNG59788.1"/>
    </source>
</evidence>
<gene>
    <name evidence="2" type="ORF">HKX06_20820</name>
</gene>
<name>A0A7Y2KTA8_SPHPI</name>
<feature type="domain" description="Polymerase beta nucleotidyltransferase" evidence="1">
    <location>
        <begin position="12"/>
        <end position="107"/>
    </location>
</feature>
<dbReference type="EMBL" id="JABEOU010000064">
    <property type="protein sequence ID" value="NNG59788.1"/>
    <property type="molecule type" value="Genomic_DNA"/>
</dbReference>
<protein>
    <submittedName>
        <fullName evidence="2">Nucleotidyltransferase domain-containing protein</fullName>
    </submittedName>
</protein>
<reference evidence="2 3" key="1">
    <citation type="submission" date="2020-05" db="EMBL/GenBank/DDBJ databases">
        <title>Draft Genome Sequences of Sphingomonas sp. Isolated from the International Space Station.</title>
        <authorList>
            <person name="Bijlani S."/>
            <person name="Singh N.K."/>
            <person name="Mason C.E."/>
            <person name="Wang C.C."/>
            <person name="Venkateswaran K."/>
        </authorList>
    </citation>
    <scope>NUCLEOTIDE SEQUENCE [LARGE SCALE GENOMIC DNA]</scope>
    <source>
        <strain evidence="2 3">FKI-L5-BR-P1</strain>
    </source>
</reference>
<sequence length="119" mass="12834">MADGVDAAWVERIATWAAGEPLIEAAYVFGSRVKGTYRDDSDLDVAVIVAGADEGERLGNAIFEKPRWIATLQPQLPVKLHLQCAMDDDIVVMPAVRDHGRLVYKADGCARQSNHGGSG</sequence>
<dbReference type="InterPro" id="IPR041633">
    <property type="entry name" value="Polbeta"/>
</dbReference>
<comment type="caution">
    <text evidence="2">The sequence shown here is derived from an EMBL/GenBank/DDBJ whole genome shotgun (WGS) entry which is preliminary data.</text>
</comment>
<dbReference type="CDD" id="cd05403">
    <property type="entry name" value="NT_KNTase_like"/>
    <property type="match status" value="1"/>
</dbReference>
<dbReference type="Gene3D" id="3.30.460.10">
    <property type="entry name" value="Beta Polymerase, domain 2"/>
    <property type="match status" value="1"/>
</dbReference>
<dbReference type="Proteomes" id="UP000550136">
    <property type="component" value="Unassembled WGS sequence"/>
</dbReference>
<evidence type="ECO:0000313" key="3">
    <source>
        <dbReference type="Proteomes" id="UP000550136"/>
    </source>
</evidence>
<dbReference type="AlphaFoldDB" id="A0A7Y2KTA8"/>
<evidence type="ECO:0000259" key="1">
    <source>
        <dbReference type="Pfam" id="PF18765"/>
    </source>
</evidence>
<organism evidence="2 3">
    <name type="scientific">Sphingomonas paucimobilis</name>
    <name type="common">Pseudomonas paucimobilis</name>
    <dbReference type="NCBI Taxonomy" id="13689"/>
    <lineage>
        <taxon>Bacteria</taxon>
        <taxon>Pseudomonadati</taxon>
        <taxon>Pseudomonadota</taxon>
        <taxon>Alphaproteobacteria</taxon>
        <taxon>Sphingomonadales</taxon>
        <taxon>Sphingomonadaceae</taxon>
        <taxon>Sphingomonas</taxon>
    </lineage>
</organism>
<accession>A0A7Y2KTA8</accession>
<dbReference type="RefSeq" id="WP_170171022.1">
    <property type="nucleotide sequence ID" value="NZ_JABEOU010000064.1"/>
</dbReference>
<proteinExistence type="predicted"/>
<dbReference type="Pfam" id="PF18765">
    <property type="entry name" value="Polbeta"/>
    <property type="match status" value="1"/>
</dbReference>
<keyword evidence="2" id="KW-0808">Transferase</keyword>
<dbReference type="InterPro" id="IPR043519">
    <property type="entry name" value="NT_sf"/>
</dbReference>